<evidence type="ECO:0000256" key="9">
    <source>
        <dbReference type="ARBA" id="ARBA00023235"/>
    </source>
</evidence>
<dbReference type="EC" id="5.3.1.24" evidence="4 10"/>
<keyword evidence="6 10" id="KW-0028">Amino-acid biosynthesis</keyword>
<evidence type="ECO:0000256" key="6">
    <source>
        <dbReference type="ARBA" id="ARBA00022605"/>
    </source>
</evidence>
<evidence type="ECO:0000256" key="5">
    <source>
        <dbReference type="ARBA" id="ARBA00022272"/>
    </source>
</evidence>
<evidence type="ECO:0000256" key="2">
    <source>
        <dbReference type="ARBA" id="ARBA00004664"/>
    </source>
</evidence>
<dbReference type="InterPro" id="IPR001240">
    <property type="entry name" value="PRAI_dom"/>
</dbReference>
<evidence type="ECO:0000256" key="8">
    <source>
        <dbReference type="ARBA" id="ARBA00023141"/>
    </source>
</evidence>
<comment type="catalytic activity">
    <reaction evidence="1 10">
        <text>N-(5-phospho-beta-D-ribosyl)anthranilate = 1-(2-carboxyphenylamino)-1-deoxy-D-ribulose 5-phosphate</text>
        <dbReference type="Rhea" id="RHEA:21540"/>
        <dbReference type="ChEBI" id="CHEBI:18277"/>
        <dbReference type="ChEBI" id="CHEBI:58613"/>
        <dbReference type="EC" id="5.3.1.24"/>
    </reaction>
</comment>
<dbReference type="CDD" id="cd00405">
    <property type="entry name" value="PRAI"/>
    <property type="match status" value="1"/>
</dbReference>
<protein>
    <recommendedName>
        <fullName evidence="5 10">N-(5'-phosphoribosyl)anthranilate isomerase</fullName>
        <shortName evidence="10">PRAI</shortName>
        <ecNumber evidence="4 10">5.3.1.24</ecNumber>
    </recommendedName>
</protein>
<dbReference type="UniPathway" id="UPA00035">
    <property type="reaction ID" value="UER00042"/>
</dbReference>
<dbReference type="GO" id="GO:0004640">
    <property type="term" value="F:phosphoribosylanthranilate isomerase activity"/>
    <property type="evidence" value="ECO:0007669"/>
    <property type="project" value="UniProtKB-UniRule"/>
</dbReference>
<evidence type="ECO:0000313" key="12">
    <source>
        <dbReference type="EMBL" id="TWJ32717.1"/>
    </source>
</evidence>
<evidence type="ECO:0000259" key="11">
    <source>
        <dbReference type="Pfam" id="PF00697"/>
    </source>
</evidence>
<dbReference type="InterPro" id="IPR013785">
    <property type="entry name" value="Aldolase_TIM"/>
</dbReference>
<dbReference type="RefSeq" id="WP_145018213.1">
    <property type="nucleotide sequence ID" value="NZ_VLLN01000003.1"/>
</dbReference>
<gene>
    <name evidence="10" type="primary">trpF</name>
    <name evidence="12" type="ORF">JN12_00692</name>
</gene>
<keyword evidence="13" id="KW-1185">Reference proteome</keyword>
<comment type="caution">
    <text evidence="12">The sequence shown here is derived from an EMBL/GenBank/DDBJ whole genome shotgun (WGS) entry which is preliminary data.</text>
</comment>
<dbReference type="EMBL" id="VLLN01000003">
    <property type="protein sequence ID" value="TWJ32717.1"/>
    <property type="molecule type" value="Genomic_DNA"/>
</dbReference>
<dbReference type="Proteomes" id="UP000319449">
    <property type="component" value="Unassembled WGS sequence"/>
</dbReference>
<name>A0A562WSI2_9BACT</name>
<evidence type="ECO:0000256" key="1">
    <source>
        <dbReference type="ARBA" id="ARBA00001164"/>
    </source>
</evidence>
<accession>A0A562WSI2</accession>
<dbReference type="GO" id="GO:0000162">
    <property type="term" value="P:L-tryptophan biosynthetic process"/>
    <property type="evidence" value="ECO:0007669"/>
    <property type="project" value="UniProtKB-UniRule"/>
</dbReference>
<comment type="pathway">
    <text evidence="2 10">Amino-acid biosynthesis; L-tryptophan biosynthesis; L-tryptophan from chorismate: step 3/5.</text>
</comment>
<dbReference type="Pfam" id="PF00697">
    <property type="entry name" value="PRAI"/>
    <property type="match status" value="1"/>
</dbReference>
<keyword evidence="7 10" id="KW-0822">Tryptophan biosynthesis</keyword>
<dbReference type="PANTHER" id="PTHR42894:SF1">
    <property type="entry name" value="N-(5'-PHOSPHORIBOSYL)ANTHRANILATE ISOMERASE"/>
    <property type="match status" value="1"/>
</dbReference>
<dbReference type="HAMAP" id="MF_00135">
    <property type="entry name" value="PRAI"/>
    <property type="match status" value="1"/>
</dbReference>
<dbReference type="FunFam" id="3.20.20.70:FF:000075">
    <property type="entry name" value="Tryptophan biosynthesis protein TRP1"/>
    <property type="match status" value="1"/>
</dbReference>
<evidence type="ECO:0000256" key="4">
    <source>
        <dbReference type="ARBA" id="ARBA00012572"/>
    </source>
</evidence>
<dbReference type="SUPFAM" id="SSF51366">
    <property type="entry name" value="Ribulose-phoshate binding barrel"/>
    <property type="match status" value="1"/>
</dbReference>
<evidence type="ECO:0000256" key="7">
    <source>
        <dbReference type="ARBA" id="ARBA00022822"/>
    </source>
</evidence>
<sequence>MTRVKICGITSLDDALAAIDAGADALGFVFYEKSPRNVNPMQASAIIAKLPPFVQTVGLFVNEEAERVNWTADFCGLDVIQLHGDEEPDYCPEIRRRVIKAFRVKDAASLISLRRYSVAGCLLDAWSPAAPGGTGETFNWDLAREAAACGRLILAGGLTPDNVRRAVEQVRPYAVDVSSGVEAAPGKKDRDKVREFIRRAKGL</sequence>
<dbReference type="NCBIfam" id="NF002298">
    <property type="entry name" value="PRK01222.1-4"/>
    <property type="match status" value="1"/>
</dbReference>
<dbReference type="InterPro" id="IPR011060">
    <property type="entry name" value="RibuloseP-bd_barrel"/>
</dbReference>
<dbReference type="OrthoDB" id="9796196at2"/>
<dbReference type="InterPro" id="IPR044643">
    <property type="entry name" value="TrpF_fam"/>
</dbReference>
<dbReference type="Gene3D" id="3.20.20.70">
    <property type="entry name" value="Aldolase class I"/>
    <property type="match status" value="1"/>
</dbReference>
<evidence type="ECO:0000313" key="13">
    <source>
        <dbReference type="Proteomes" id="UP000319449"/>
    </source>
</evidence>
<keyword evidence="9 10" id="KW-0413">Isomerase</keyword>
<comment type="similarity">
    <text evidence="3 10">Belongs to the TrpF family.</text>
</comment>
<organism evidence="12 13">
    <name type="scientific">Geobacter argillaceus</name>
    <dbReference type="NCBI Taxonomy" id="345631"/>
    <lineage>
        <taxon>Bacteria</taxon>
        <taxon>Pseudomonadati</taxon>
        <taxon>Thermodesulfobacteriota</taxon>
        <taxon>Desulfuromonadia</taxon>
        <taxon>Geobacterales</taxon>
        <taxon>Geobacteraceae</taxon>
        <taxon>Geobacter</taxon>
    </lineage>
</organism>
<evidence type="ECO:0000256" key="3">
    <source>
        <dbReference type="ARBA" id="ARBA00007571"/>
    </source>
</evidence>
<evidence type="ECO:0000256" key="10">
    <source>
        <dbReference type="HAMAP-Rule" id="MF_00135"/>
    </source>
</evidence>
<dbReference type="PANTHER" id="PTHR42894">
    <property type="entry name" value="N-(5'-PHOSPHORIBOSYL)ANTHRANILATE ISOMERASE"/>
    <property type="match status" value="1"/>
</dbReference>
<proteinExistence type="inferred from homology"/>
<keyword evidence="8 10" id="KW-0057">Aromatic amino acid biosynthesis</keyword>
<reference evidence="12 13" key="1">
    <citation type="submission" date="2019-07" db="EMBL/GenBank/DDBJ databases">
        <title>Genomic Encyclopedia of Archaeal and Bacterial Type Strains, Phase II (KMG-II): from individual species to whole genera.</title>
        <authorList>
            <person name="Goeker M."/>
        </authorList>
    </citation>
    <scope>NUCLEOTIDE SEQUENCE [LARGE SCALE GENOMIC DNA]</scope>
    <source>
        <strain evidence="12 13">ATCC BAA-1139</strain>
    </source>
</reference>
<dbReference type="AlphaFoldDB" id="A0A562WSI2"/>
<feature type="domain" description="N-(5'phosphoribosyl) anthranilate isomerase (PRAI)" evidence="11">
    <location>
        <begin position="4"/>
        <end position="198"/>
    </location>
</feature>